<gene>
    <name evidence="7" type="ORF">VNI00_018813</name>
</gene>
<feature type="compositionally biased region" description="Basic and acidic residues" evidence="5">
    <location>
        <begin position="1"/>
        <end position="14"/>
    </location>
</feature>
<dbReference type="EMBL" id="JAYKXP010000276">
    <property type="protein sequence ID" value="KAK7016778.1"/>
    <property type="molecule type" value="Genomic_DNA"/>
</dbReference>
<evidence type="ECO:0000256" key="5">
    <source>
        <dbReference type="SAM" id="MobiDB-lite"/>
    </source>
</evidence>
<protein>
    <recommendedName>
        <fullName evidence="6">C2H2-type domain-containing protein</fullName>
    </recommendedName>
</protein>
<dbReference type="PROSITE" id="PS00028">
    <property type="entry name" value="ZINC_FINGER_C2H2_1"/>
    <property type="match status" value="1"/>
</dbReference>
<organism evidence="7 8">
    <name type="scientific">Paramarasmius palmivorus</name>
    <dbReference type="NCBI Taxonomy" id="297713"/>
    <lineage>
        <taxon>Eukaryota</taxon>
        <taxon>Fungi</taxon>
        <taxon>Dikarya</taxon>
        <taxon>Basidiomycota</taxon>
        <taxon>Agaricomycotina</taxon>
        <taxon>Agaricomycetes</taxon>
        <taxon>Agaricomycetidae</taxon>
        <taxon>Agaricales</taxon>
        <taxon>Marasmiineae</taxon>
        <taxon>Marasmiaceae</taxon>
        <taxon>Paramarasmius</taxon>
    </lineage>
</organism>
<feature type="domain" description="C2H2-type" evidence="6">
    <location>
        <begin position="269"/>
        <end position="299"/>
    </location>
</feature>
<evidence type="ECO:0000256" key="4">
    <source>
        <dbReference type="PROSITE-ProRule" id="PRU00042"/>
    </source>
</evidence>
<keyword evidence="2 4" id="KW-0863">Zinc-finger</keyword>
<dbReference type="AlphaFoldDB" id="A0AAW0ATM4"/>
<keyword evidence="1" id="KW-0479">Metal-binding</keyword>
<reference evidence="7 8" key="1">
    <citation type="submission" date="2024-01" db="EMBL/GenBank/DDBJ databases">
        <title>A draft genome for a cacao thread blight-causing isolate of Paramarasmius palmivorus.</title>
        <authorList>
            <person name="Baruah I.K."/>
            <person name="Bukari Y."/>
            <person name="Amoako-Attah I."/>
            <person name="Meinhardt L.W."/>
            <person name="Bailey B.A."/>
            <person name="Cohen S.P."/>
        </authorList>
    </citation>
    <scope>NUCLEOTIDE SEQUENCE [LARGE SCALE GENOMIC DNA]</scope>
    <source>
        <strain evidence="7 8">GH-12</strain>
    </source>
</reference>
<keyword evidence="8" id="KW-1185">Reference proteome</keyword>
<keyword evidence="3" id="KW-0862">Zinc</keyword>
<dbReference type="Pfam" id="PF00096">
    <property type="entry name" value="zf-C2H2"/>
    <property type="match status" value="2"/>
</dbReference>
<evidence type="ECO:0000313" key="8">
    <source>
        <dbReference type="Proteomes" id="UP001383192"/>
    </source>
</evidence>
<name>A0AAW0ATM4_9AGAR</name>
<sequence length="299" mass="33166">MRPVEFRTYRERGIEGGNPKPTWDRLASEEYIDGQGYGYTQEYELPGHASHTPSSQESDTIPQTFLLNQITSPDLQNNYRNYHGGAEAIAQVTGQNSSPAYHLYAATQNGQPPGYSSPGPGLASFQTQLPATSMDGPQYFPPPTTTYSTSTRESQENDKSWPVFSANAPLHPEHADGPSEIDSGEDLAFVTDSPSPTREPHEHHHRENRAVSSTVVRNKVASPGVLAASQARRTGKQASYRPCPHCDSTFTSSHNLQSHIRAHLGVRPYQCVGCQRRFGTKSDMKRHEKTCKSRQHDFQ</sequence>
<dbReference type="PANTHER" id="PTHR23235">
    <property type="entry name" value="KRUEPPEL-LIKE TRANSCRIPTION FACTOR"/>
    <property type="match status" value="1"/>
</dbReference>
<evidence type="ECO:0000313" key="7">
    <source>
        <dbReference type="EMBL" id="KAK7016778.1"/>
    </source>
</evidence>
<evidence type="ECO:0000259" key="6">
    <source>
        <dbReference type="PROSITE" id="PS50157"/>
    </source>
</evidence>
<feature type="domain" description="C2H2-type" evidence="6">
    <location>
        <begin position="241"/>
        <end position="268"/>
    </location>
</feature>
<dbReference type="InterPro" id="IPR013087">
    <property type="entry name" value="Znf_C2H2_type"/>
</dbReference>
<dbReference type="GO" id="GO:0000978">
    <property type="term" value="F:RNA polymerase II cis-regulatory region sequence-specific DNA binding"/>
    <property type="evidence" value="ECO:0007669"/>
    <property type="project" value="TreeGrafter"/>
</dbReference>
<dbReference type="Gene3D" id="3.30.160.60">
    <property type="entry name" value="Classic Zinc Finger"/>
    <property type="match status" value="2"/>
</dbReference>
<dbReference type="GO" id="GO:0000981">
    <property type="term" value="F:DNA-binding transcription factor activity, RNA polymerase II-specific"/>
    <property type="evidence" value="ECO:0007669"/>
    <property type="project" value="TreeGrafter"/>
</dbReference>
<dbReference type="SMART" id="SM00355">
    <property type="entry name" value="ZnF_C2H2"/>
    <property type="match status" value="2"/>
</dbReference>
<feature type="region of interest" description="Disordered" evidence="5">
    <location>
        <begin position="1"/>
        <end position="24"/>
    </location>
</feature>
<dbReference type="Proteomes" id="UP001383192">
    <property type="component" value="Unassembled WGS sequence"/>
</dbReference>
<evidence type="ECO:0000256" key="2">
    <source>
        <dbReference type="ARBA" id="ARBA00022771"/>
    </source>
</evidence>
<dbReference type="GO" id="GO:0008270">
    <property type="term" value="F:zinc ion binding"/>
    <property type="evidence" value="ECO:0007669"/>
    <property type="project" value="UniProtKB-KW"/>
</dbReference>
<evidence type="ECO:0000256" key="1">
    <source>
        <dbReference type="ARBA" id="ARBA00022723"/>
    </source>
</evidence>
<dbReference type="PANTHER" id="PTHR23235:SF120">
    <property type="entry name" value="KRUPPEL-LIKE FACTOR 15"/>
    <property type="match status" value="1"/>
</dbReference>
<dbReference type="InterPro" id="IPR036236">
    <property type="entry name" value="Znf_C2H2_sf"/>
</dbReference>
<feature type="region of interest" description="Disordered" evidence="5">
    <location>
        <begin position="140"/>
        <end position="214"/>
    </location>
</feature>
<dbReference type="SUPFAM" id="SSF57667">
    <property type="entry name" value="beta-beta-alpha zinc fingers"/>
    <property type="match status" value="1"/>
</dbReference>
<comment type="caution">
    <text evidence="7">The sequence shown here is derived from an EMBL/GenBank/DDBJ whole genome shotgun (WGS) entry which is preliminary data.</text>
</comment>
<evidence type="ECO:0000256" key="3">
    <source>
        <dbReference type="ARBA" id="ARBA00022833"/>
    </source>
</evidence>
<accession>A0AAW0ATM4</accession>
<dbReference type="PROSITE" id="PS50157">
    <property type="entry name" value="ZINC_FINGER_C2H2_2"/>
    <property type="match status" value="2"/>
</dbReference>
<proteinExistence type="predicted"/>
<dbReference type="FunFam" id="3.30.160.60:FF:000446">
    <property type="entry name" value="Zinc finger protein"/>
    <property type="match status" value="1"/>
</dbReference>